<sequence length="894" mass="98799">MTATAARRPRGVERLQVLVPLRPLPGRLRAPRQRPDPLDRRAGLPDRVAAQQQLLLPPRGAVAVPDPDSRALIRGADGGPSPLGRDCVVNATGLGNYYTTRVAPDPTTTKTDRPSYFSGPALDFLSETLKYTIMLNFTGAWMERRQQQQNNDFDLDAYATGALRLGHAAAWSQMITTLVKPREPVPVRQAQAMVRAVTNGAAARISDPMEALADDEFRLLILLPGEFDEPLHCDLRTSTLVQHEPYEALSYVWGKNPSDVDIELAGQRVSITESLEAILFRLRLPSEPRTLWIDQLCIDQSNIEEKSAQVQKMRSIYINCTRAIIWLGEIADGIRRKDAEGAFAVIEYIATLGSENEAGTLQPEAGTLQPPQCMQSDESFEASMKALGTVSIVKGPWWHRVWTVQEAMLPNDLLYLWGPLSLSKNTTESATSVWVSSNLRKMAPKQLSTAMELGDMGHLMARFIWFNGWEEGLENPMDTMIKWRLRAATDPRDNVYALTGLHTAGTLLRSGKCDYSLDMEQVFINYTLDLIYRSGHNEHGDLLPLVIDPWGERSAELSGLPRWAIDMRSEPNYHTQPFRMLSTYDQYEANKGMPVARRPEYTGEGLSVSGVAVDIVEVAGDGVIIQTDGTGQTFRERPDPDIREKIISWWNIYSNANNRHLPIPIPTSTTTDCREYDEFCRLILGEILEDHQNATIEDRKNVSSYLETGKENHSLEHLHRQLRNRRFFITKKGHIGLGHLETMPGDDVWVLNHGRVPFTLRAKGDSAGPSAGNSDDYIFVGHCYSNILDALNRPFSTSISQYPSSSIHGGMSEDVLAVVPVAGPVLDPDGGGVAAAPVLAGAVAVARVGAAGRDQGASHRNLYETSQLTSLTCLLSGVSVYAHPSPAVSVTPNL</sequence>
<dbReference type="InterPro" id="IPR052895">
    <property type="entry name" value="HetReg/Transcr_Mod"/>
</dbReference>
<accession>A0ABR1RF15</accession>
<gene>
    <name evidence="2" type="ORF">PG991_011773</name>
</gene>
<keyword evidence="3" id="KW-1185">Reference proteome</keyword>
<reference evidence="2 3" key="1">
    <citation type="submission" date="2023-01" db="EMBL/GenBank/DDBJ databases">
        <title>Analysis of 21 Apiospora genomes using comparative genomics revels a genus with tremendous synthesis potential of carbohydrate active enzymes and secondary metabolites.</title>
        <authorList>
            <person name="Sorensen T."/>
        </authorList>
    </citation>
    <scope>NUCLEOTIDE SEQUENCE [LARGE SCALE GENOMIC DNA]</scope>
    <source>
        <strain evidence="2 3">CBS 20057</strain>
    </source>
</reference>
<dbReference type="Pfam" id="PF26639">
    <property type="entry name" value="Het-6_barrel"/>
    <property type="match status" value="1"/>
</dbReference>
<comment type="caution">
    <text evidence="2">The sequence shown here is derived from an EMBL/GenBank/DDBJ whole genome shotgun (WGS) entry which is preliminary data.</text>
</comment>
<evidence type="ECO:0000313" key="2">
    <source>
        <dbReference type="EMBL" id="KAK8009222.1"/>
    </source>
</evidence>
<dbReference type="EMBL" id="JAQQWI010000016">
    <property type="protein sequence ID" value="KAK8009222.1"/>
    <property type="molecule type" value="Genomic_DNA"/>
</dbReference>
<dbReference type="Proteomes" id="UP001396898">
    <property type="component" value="Unassembled WGS sequence"/>
</dbReference>
<evidence type="ECO:0000259" key="1">
    <source>
        <dbReference type="Pfam" id="PF06985"/>
    </source>
</evidence>
<evidence type="ECO:0000313" key="3">
    <source>
        <dbReference type="Proteomes" id="UP001396898"/>
    </source>
</evidence>
<protein>
    <submittedName>
        <fullName evidence="2">Heterokaryon incompatibility protein-domain-containing protein</fullName>
    </submittedName>
</protein>
<dbReference type="PANTHER" id="PTHR24148">
    <property type="entry name" value="ANKYRIN REPEAT DOMAIN-CONTAINING PROTEIN 39 HOMOLOG-RELATED"/>
    <property type="match status" value="1"/>
</dbReference>
<organism evidence="2 3">
    <name type="scientific">Apiospora marii</name>
    <dbReference type="NCBI Taxonomy" id="335849"/>
    <lineage>
        <taxon>Eukaryota</taxon>
        <taxon>Fungi</taxon>
        <taxon>Dikarya</taxon>
        <taxon>Ascomycota</taxon>
        <taxon>Pezizomycotina</taxon>
        <taxon>Sordariomycetes</taxon>
        <taxon>Xylariomycetidae</taxon>
        <taxon>Amphisphaeriales</taxon>
        <taxon>Apiosporaceae</taxon>
        <taxon>Apiospora</taxon>
    </lineage>
</organism>
<dbReference type="PANTHER" id="PTHR24148:SF82">
    <property type="entry name" value="HETEROKARYON INCOMPATIBILITY DOMAIN-CONTAINING PROTEIN"/>
    <property type="match status" value="1"/>
</dbReference>
<feature type="domain" description="Heterokaryon incompatibility" evidence="1">
    <location>
        <begin position="246"/>
        <end position="406"/>
    </location>
</feature>
<dbReference type="InterPro" id="IPR010730">
    <property type="entry name" value="HET"/>
</dbReference>
<name>A0ABR1RF15_9PEZI</name>
<dbReference type="Pfam" id="PF06985">
    <property type="entry name" value="HET"/>
    <property type="match status" value="1"/>
</dbReference>
<proteinExistence type="predicted"/>